<evidence type="ECO:0000313" key="2">
    <source>
        <dbReference type="Proteomes" id="UP000095287"/>
    </source>
</evidence>
<protein>
    <submittedName>
        <fullName evidence="3">Uncharacterized protein</fullName>
    </submittedName>
</protein>
<dbReference type="Proteomes" id="UP000095287">
    <property type="component" value="Unplaced"/>
</dbReference>
<dbReference type="AlphaFoldDB" id="A0A1I7ZYB4"/>
<proteinExistence type="predicted"/>
<sequence length="192" mass="19769">MHSPHHRFCTFALFSRPRVPTFSINLNLSPGGWFTVFCASPSLLSSPGGGGVDAGYGHLHPAGSASEIADELRRRSGGGGDGLFCSSRAEMHFGCPFGRRRRQAPPIGLSRPAWSPSRRQSAWRGGGGATTISKFARRRDGGKPVLGVRERGDDPGAAATARRRAGCPVGALCSSAAVATTAAAAAAAAAQG</sequence>
<keyword evidence="2" id="KW-1185">Reference proteome</keyword>
<evidence type="ECO:0000313" key="3">
    <source>
        <dbReference type="WBParaSite" id="L893_g31001.t1"/>
    </source>
</evidence>
<feature type="region of interest" description="Disordered" evidence="1">
    <location>
        <begin position="103"/>
        <end position="159"/>
    </location>
</feature>
<feature type="compositionally biased region" description="Basic and acidic residues" evidence="1">
    <location>
        <begin position="138"/>
        <end position="154"/>
    </location>
</feature>
<reference evidence="3" key="1">
    <citation type="submission" date="2016-11" db="UniProtKB">
        <authorList>
            <consortium name="WormBaseParasite"/>
        </authorList>
    </citation>
    <scope>IDENTIFICATION</scope>
</reference>
<accession>A0A1I7ZYB4</accession>
<organism evidence="2 3">
    <name type="scientific">Steinernema glaseri</name>
    <dbReference type="NCBI Taxonomy" id="37863"/>
    <lineage>
        <taxon>Eukaryota</taxon>
        <taxon>Metazoa</taxon>
        <taxon>Ecdysozoa</taxon>
        <taxon>Nematoda</taxon>
        <taxon>Chromadorea</taxon>
        <taxon>Rhabditida</taxon>
        <taxon>Tylenchina</taxon>
        <taxon>Panagrolaimomorpha</taxon>
        <taxon>Strongyloidoidea</taxon>
        <taxon>Steinernematidae</taxon>
        <taxon>Steinernema</taxon>
    </lineage>
</organism>
<evidence type="ECO:0000256" key="1">
    <source>
        <dbReference type="SAM" id="MobiDB-lite"/>
    </source>
</evidence>
<dbReference type="WBParaSite" id="L893_g31001.t1">
    <property type="protein sequence ID" value="L893_g31001.t1"/>
    <property type="gene ID" value="L893_g31001"/>
</dbReference>
<name>A0A1I7ZYB4_9BILA</name>